<dbReference type="InterPro" id="IPR046454">
    <property type="entry name" value="GpA_endonuclease"/>
</dbReference>
<accession>A0A5C6C1L1</accession>
<protein>
    <submittedName>
        <fullName evidence="3">Phage terminase large subunit (GpA)</fullName>
    </submittedName>
</protein>
<evidence type="ECO:0000256" key="1">
    <source>
        <dbReference type="SAM" id="MobiDB-lite"/>
    </source>
</evidence>
<feature type="region of interest" description="Disordered" evidence="1">
    <location>
        <begin position="668"/>
        <end position="730"/>
    </location>
</feature>
<dbReference type="AlphaFoldDB" id="A0A5C6C1L1"/>
<feature type="compositionally biased region" description="Basic and acidic residues" evidence="1">
    <location>
        <begin position="694"/>
        <end position="713"/>
    </location>
</feature>
<dbReference type="Pfam" id="PF20454">
    <property type="entry name" value="GpA_nuclease"/>
    <property type="match status" value="1"/>
</dbReference>
<dbReference type="EMBL" id="SJPU01000001">
    <property type="protein sequence ID" value="TWU18005.1"/>
    <property type="molecule type" value="Genomic_DNA"/>
</dbReference>
<dbReference type="Proteomes" id="UP000319908">
    <property type="component" value="Unassembled WGS sequence"/>
</dbReference>
<evidence type="ECO:0000313" key="4">
    <source>
        <dbReference type="Proteomes" id="UP000319908"/>
    </source>
</evidence>
<proteinExistence type="predicted"/>
<dbReference type="OrthoDB" id="234808at2"/>
<feature type="region of interest" description="Disordered" evidence="1">
    <location>
        <begin position="1"/>
        <end position="40"/>
    </location>
</feature>
<gene>
    <name evidence="3" type="ORF">Poly21_01580</name>
</gene>
<dbReference type="RefSeq" id="WP_146405014.1">
    <property type="nucleotide sequence ID" value="NZ_SJPU01000001.1"/>
</dbReference>
<name>A0A5C6C1L1_9BACT</name>
<feature type="compositionally biased region" description="Basic and acidic residues" evidence="1">
    <location>
        <begin position="1"/>
        <end position="23"/>
    </location>
</feature>
<comment type="caution">
    <text evidence="3">The sequence shown here is derived from an EMBL/GenBank/DDBJ whole genome shotgun (WGS) entry which is preliminary data.</text>
</comment>
<dbReference type="GO" id="GO:0004519">
    <property type="term" value="F:endonuclease activity"/>
    <property type="evidence" value="ECO:0007669"/>
    <property type="project" value="InterPro"/>
</dbReference>
<dbReference type="SUPFAM" id="SSF52540">
    <property type="entry name" value="P-loop containing nucleoside triphosphate hydrolases"/>
    <property type="match status" value="1"/>
</dbReference>
<keyword evidence="4" id="KW-1185">Reference proteome</keyword>
<evidence type="ECO:0000259" key="2">
    <source>
        <dbReference type="Pfam" id="PF20454"/>
    </source>
</evidence>
<evidence type="ECO:0000313" key="3">
    <source>
        <dbReference type="EMBL" id="TWU18005.1"/>
    </source>
</evidence>
<sequence>MASESYDRRKNRAAARDREESAAGKDIGGIPPTEKPSRRDGCERDLLKYLLTYHRESFGFDFSADHLDFIAEIERAILHGGAKAQAMPRGSGKTTIILLALCWAIAYGHRRFVVLIGSEKESATELADDFRTIWETNDRLLADFPEIAYPVRELEGVVQRAKTQTSAGQQTHLRWSGTKLVTPHVQRSDGTWTRQCCVRAVGLLGRIRGMKYTTAAGEVLRPDVVLVEDFQTDESAASEVQCAKRERKIAAGILGLAGPGKTMAAFCTCTVIRWGDAADRILNRTIYPRWKGRRCKLVNKWPTDYASGGGLWAKYTEIRDAEIAAENEQHPKATAFYRKNQKAMDAGADVPWAARKYPHEHSAVEHAVNLRHDNPDSFDAEYQNEPKDDAAEATAFRVLTSDEYCTLAGGIKRGTVPEWATTVTVGIDVQKDVLFWVVVAVGEGFAGSVIDYGAFPKQPDGYFSRADVSVTLEKATGLEGKAAIVEGLTRLCDDLFARRYPGDAGGSFRIERGLVDSGAWTAAIYRWARETPHPVLPCMGFGVGATKKPWADTKTRRGERVGYGWRMPPVTKTTAARRVDIDTNTWKSDLLRRFTISPGLAGRWTLFQRTATAHRMWADHMAAEYPTEVSASGRTVFEWKCRTGKENDFLDATIYAAVAANLAGVEHPEAAPAKRRRKALPKSAAATGSRRRSVRNDTRETDLDANDRREKPAKSAKLSISEMRAAKRRG</sequence>
<dbReference type="InterPro" id="IPR027417">
    <property type="entry name" value="P-loop_NTPase"/>
</dbReference>
<organism evidence="3 4">
    <name type="scientific">Allorhodopirellula heiligendammensis</name>
    <dbReference type="NCBI Taxonomy" id="2714739"/>
    <lineage>
        <taxon>Bacteria</taxon>
        <taxon>Pseudomonadati</taxon>
        <taxon>Planctomycetota</taxon>
        <taxon>Planctomycetia</taxon>
        <taxon>Pirellulales</taxon>
        <taxon>Pirellulaceae</taxon>
        <taxon>Allorhodopirellula</taxon>
    </lineage>
</organism>
<dbReference type="Gene3D" id="3.40.50.300">
    <property type="entry name" value="P-loop containing nucleotide triphosphate hydrolases"/>
    <property type="match status" value="1"/>
</dbReference>
<reference evidence="3 4" key="1">
    <citation type="journal article" date="2020" name="Antonie Van Leeuwenhoek">
        <title>Rhodopirellula heiligendammensis sp. nov., Rhodopirellula pilleata sp. nov., and Rhodopirellula solitaria sp. nov. isolated from natural or artificial marine surfaces in Northern Germany and California, USA, and emended description of the genus Rhodopirellula.</title>
        <authorList>
            <person name="Kallscheuer N."/>
            <person name="Wiegand S."/>
            <person name="Jogler M."/>
            <person name="Boedeker C."/>
            <person name="Peeters S.H."/>
            <person name="Rast P."/>
            <person name="Heuer A."/>
            <person name="Jetten M.S.M."/>
            <person name="Rohde M."/>
            <person name="Jogler C."/>
        </authorList>
    </citation>
    <scope>NUCLEOTIDE SEQUENCE [LARGE SCALE GENOMIC DNA]</scope>
    <source>
        <strain evidence="3 4">Poly21</strain>
    </source>
</reference>
<feature type="domain" description="Terminase large subunit GpA endonuclease" evidence="2">
    <location>
        <begin position="405"/>
        <end position="666"/>
    </location>
</feature>